<dbReference type="PRINTS" id="PR00077">
    <property type="entry name" value="GPDHDRGNASE"/>
</dbReference>
<dbReference type="GO" id="GO:0046168">
    <property type="term" value="P:glycerol-3-phosphate catabolic process"/>
    <property type="evidence" value="ECO:0007669"/>
    <property type="project" value="InterPro"/>
</dbReference>
<feature type="binding site" evidence="13">
    <location>
        <position position="138"/>
    </location>
    <ligand>
        <name>sn-glycerol 3-phosphate</name>
        <dbReference type="ChEBI" id="CHEBI:57597"/>
    </ligand>
</feature>
<evidence type="ECO:0000256" key="16">
    <source>
        <dbReference type="PIRSR" id="PIRSR000114-3"/>
    </source>
</evidence>
<evidence type="ECO:0000256" key="2">
    <source>
        <dbReference type="ARBA" id="ARBA00022516"/>
    </source>
</evidence>
<comment type="subcellular location">
    <subcellularLocation>
        <location evidence="13">Cytoplasm</location>
    </subcellularLocation>
</comment>
<keyword evidence="8 13" id="KW-1208">Phospholipid metabolism</keyword>
<evidence type="ECO:0000256" key="12">
    <source>
        <dbReference type="ARBA" id="ARBA00080511"/>
    </source>
</evidence>
<dbReference type="NCBIfam" id="NF000942">
    <property type="entry name" value="PRK00094.1-4"/>
    <property type="match status" value="1"/>
</dbReference>
<feature type="domain" description="Glycerol-3-phosphate dehydrogenase NAD-dependent N-terminal" evidence="18">
    <location>
        <begin position="4"/>
        <end position="159"/>
    </location>
</feature>
<feature type="binding site" evidence="13">
    <location>
        <position position="13"/>
    </location>
    <ligand>
        <name>NADPH</name>
        <dbReference type="ChEBI" id="CHEBI:57783"/>
    </ligand>
</feature>
<evidence type="ECO:0000313" key="21">
    <source>
        <dbReference type="Proteomes" id="UP000297597"/>
    </source>
</evidence>
<dbReference type="Pfam" id="PF07479">
    <property type="entry name" value="NAD_Gly3P_dh_C"/>
    <property type="match status" value="1"/>
</dbReference>
<dbReference type="UniPathway" id="UPA00940"/>
<evidence type="ECO:0000256" key="1">
    <source>
        <dbReference type="ARBA" id="ARBA00011009"/>
    </source>
</evidence>
<dbReference type="PANTHER" id="PTHR11728">
    <property type="entry name" value="GLYCEROL-3-PHOSPHATE DEHYDROGENASE"/>
    <property type="match status" value="1"/>
</dbReference>
<evidence type="ECO:0000259" key="18">
    <source>
        <dbReference type="Pfam" id="PF01210"/>
    </source>
</evidence>
<dbReference type="EMBL" id="QFFZ01000011">
    <property type="protein sequence ID" value="TEB11793.1"/>
    <property type="molecule type" value="Genomic_DNA"/>
</dbReference>
<keyword evidence="4 13" id="KW-0560">Oxidoreductase</keyword>
<dbReference type="InterPro" id="IPR006168">
    <property type="entry name" value="G3P_DH_NAD-dep"/>
</dbReference>
<keyword evidence="13" id="KW-0963">Cytoplasm</keyword>
<dbReference type="SUPFAM" id="SSF51735">
    <property type="entry name" value="NAD(P)-binding Rossmann-fold domains"/>
    <property type="match status" value="1"/>
</dbReference>
<evidence type="ECO:0000256" key="14">
    <source>
        <dbReference type="PIRSR" id="PIRSR000114-1"/>
    </source>
</evidence>
<feature type="binding site" evidence="13">
    <location>
        <position position="193"/>
    </location>
    <ligand>
        <name>sn-glycerol 3-phosphate</name>
        <dbReference type="ChEBI" id="CHEBI:57597"/>
    </ligand>
</feature>
<feature type="binding site" evidence="13">
    <location>
        <position position="142"/>
    </location>
    <ligand>
        <name>NADPH</name>
        <dbReference type="ChEBI" id="CHEBI:57783"/>
    </ligand>
</feature>
<dbReference type="NCBIfam" id="NF000940">
    <property type="entry name" value="PRK00094.1-2"/>
    <property type="match status" value="1"/>
</dbReference>
<dbReference type="Proteomes" id="UP000297597">
    <property type="component" value="Unassembled WGS sequence"/>
</dbReference>
<feature type="binding site" evidence="13">
    <location>
        <position position="140"/>
    </location>
    <ligand>
        <name>sn-glycerol 3-phosphate</name>
        <dbReference type="ChEBI" id="CHEBI:57597"/>
    </ligand>
</feature>
<keyword evidence="13" id="KW-0547">Nucleotide-binding</keyword>
<keyword evidence="3 13" id="KW-0521">NADP</keyword>
<reference evidence="20 21" key="1">
    <citation type="journal article" date="2018" name="Environ. Microbiol.">
        <title>Novel energy conservation strategies and behaviour of Pelotomaculum schinkii driving syntrophic propionate catabolism.</title>
        <authorList>
            <person name="Hidalgo-Ahumada C.A.P."/>
            <person name="Nobu M.K."/>
            <person name="Narihiro T."/>
            <person name="Tamaki H."/>
            <person name="Liu W.T."/>
            <person name="Kamagata Y."/>
            <person name="Stams A.J.M."/>
            <person name="Imachi H."/>
            <person name="Sousa D.Z."/>
        </authorList>
    </citation>
    <scope>NUCLEOTIDE SEQUENCE [LARGE SCALE GENOMIC DNA]</scope>
    <source>
        <strain evidence="20 21">MGP</strain>
    </source>
</reference>
<keyword evidence="5 13" id="KW-0520">NAD</keyword>
<dbReference type="EC" id="1.1.1.94" evidence="10 13"/>
<evidence type="ECO:0000256" key="7">
    <source>
        <dbReference type="ARBA" id="ARBA00023209"/>
    </source>
</evidence>
<feature type="binding site" evidence="13">
    <location>
        <position position="258"/>
    </location>
    <ligand>
        <name>sn-glycerol 3-phosphate</name>
        <dbReference type="ChEBI" id="CHEBI:57597"/>
    </ligand>
</feature>
<feature type="binding site" evidence="13">
    <location>
        <position position="107"/>
    </location>
    <ligand>
        <name>sn-glycerol 3-phosphate</name>
        <dbReference type="ChEBI" id="CHEBI:57597"/>
    </ligand>
</feature>
<evidence type="ECO:0000256" key="8">
    <source>
        <dbReference type="ARBA" id="ARBA00023264"/>
    </source>
</evidence>
<feature type="active site" description="Proton acceptor" evidence="13 14">
    <location>
        <position position="193"/>
    </location>
</feature>
<comment type="catalytic activity">
    <reaction evidence="13">
        <text>sn-glycerol 3-phosphate + NAD(+) = dihydroxyacetone phosphate + NADH + H(+)</text>
        <dbReference type="Rhea" id="RHEA:11092"/>
        <dbReference type="ChEBI" id="CHEBI:15378"/>
        <dbReference type="ChEBI" id="CHEBI:57540"/>
        <dbReference type="ChEBI" id="CHEBI:57597"/>
        <dbReference type="ChEBI" id="CHEBI:57642"/>
        <dbReference type="ChEBI" id="CHEBI:57945"/>
        <dbReference type="EC" id="1.1.1.94"/>
    </reaction>
</comment>
<comment type="caution">
    <text evidence="13">Lacks conserved residue(s) required for the propagation of feature annotation.</text>
</comment>
<organism evidence="20 21">
    <name type="scientific">Pelotomaculum propionicicum</name>
    <dbReference type="NCBI Taxonomy" id="258475"/>
    <lineage>
        <taxon>Bacteria</taxon>
        <taxon>Bacillati</taxon>
        <taxon>Bacillota</taxon>
        <taxon>Clostridia</taxon>
        <taxon>Eubacteriales</taxon>
        <taxon>Desulfotomaculaceae</taxon>
        <taxon>Pelotomaculum</taxon>
    </lineage>
</organism>
<dbReference type="OrthoDB" id="9812273at2"/>
<dbReference type="PANTHER" id="PTHR11728:SF1">
    <property type="entry name" value="GLYCEROL-3-PHOSPHATE DEHYDROGENASE [NAD(+)] 2, CHLOROPLASTIC"/>
    <property type="match status" value="1"/>
</dbReference>
<dbReference type="GO" id="GO:0046167">
    <property type="term" value="P:glycerol-3-phosphate biosynthetic process"/>
    <property type="evidence" value="ECO:0007669"/>
    <property type="project" value="UniProtKB-UniRule"/>
</dbReference>
<feature type="binding site" evidence="16">
    <location>
        <position position="142"/>
    </location>
    <ligand>
        <name>NAD(+)</name>
        <dbReference type="ChEBI" id="CHEBI:57540"/>
    </ligand>
</feature>
<feature type="binding site" evidence="13">
    <location>
        <position position="257"/>
    </location>
    <ligand>
        <name>sn-glycerol 3-phosphate</name>
        <dbReference type="ChEBI" id="CHEBI:57597"/>
    </ligand>
</feature>
<dbReference type="FunFam" id="1.10.1040.10:FF:000001">
    <property type="entry name" value="Glycerol-3-phosphate dehydrogenase [NAD(P)+]"/>
    <property type="match status" value="1"/>
</dbReference>
<dbReference type="NCBIfam" id="NF000941">
    <property type="entry name" value="PRK00094.1-3"/>
    <property type="match status" value="1"/>
</dbReference>
<dbReference type="Gene3D" id="1.10.1040.10">
    <property type="entry name" value="N-(1-d-carboxylethyl)-l-norvaline Dehydrogenase, domain 2"/>
    <property type="match status" value="1"/>
</dbReference>
<keyword evidence="21" id="KW-1185">Reference proteome</keyword>
<dbReference type="RefSeq" id="WP_134213236.1">
    <property type="nucleotide sequence ID" value="NZ_QFFZ01000011.1"/>
</dbReference>
<comment type="similarity">
    <text evidence="1 13 17">Belongs to the NAD-dependent glycerol-3-phosphate dehydrogenase family.</text>
</comment>
<dbReference type="GO" id="GO:0051287">
    <property type="term" value="F:NAD binding"/>
    <property type="evidence" value="ECO:0007669"/>
    <property type="project" value="InterPro"/>
</dbReference>
<feature type="binding site" evidence="13">
    <location>
        <position position="257"/>
    </location>
    <ligand>
        <name>NADPH</name>
        <dbReference type="ChEBI" id="CHEBI:57783"/>
    </ligand>
</feature>
<dbReference type="InterPro" id="IPR008927">
    <property type="entry name" value="6-PGluconate_DH-like_C_sf"/>
</dbReference>
<dbReference type="HAMAP" id="MF_00394">
    <property type="entry name" value="NAD_Glyc3P_dehydrog"/>
    <property type="match status" value="1"/>
</dbReference>
<evidence type="ECO:0000256" key="13">
    <source>
        <dbReference type="HAMAP-Rule" id="MF_00394"/>
    </source>
</evidence>
<feature type="binding site" evidence="13">
    <location>
        <position position="246"/>
    </location>
    <ligand>
        <name>sn-glycerol 3-phosphate</name>
        <dbReference type="ChEBI" id="CHEBI:57597"/>
    </ligand>
</feature>
<evidence type="ECO:0000256" key="5">
    <source>
        <dbReference type="ARBA" id="ARBA00023027"/>
    </source>
</evidence>
<evidence type="ECO:0000256" key="6">
    <source>
        <dbReference type="ARBA" id="ARBA00023098"/>
    </source>
</evidence>
<feature type="binding site" evidence="13">
    <location>
        <position position="107"/>
    </location>
    <ligand>
        <name>NADPH</name>
        <dbReference type="ChEBI" id="CHEBI:57783"/>
    </ligand>
</feature>
<dbReference type="InterPro" id="IPR011128">
    <property type="entry name" value="G3P_DH_NAD-dep_N"/>
</dbReference>
<feature type="binding site" evidence="13">
    <location>
        <position position="283"/>
    </location>
    <ligand>
        <name>NADPH</name>
        <dbReference type="ChEBI" id="CHEBI:57783"/>
    </ligand>
</feature>
<keyword evidence="2 13" id="KW-0444">Lipid biosynthesis</keyword>
<accession>A0A4Y7RSD3</accession>
<feature type="binding site" evidence="16">
    <location>
        <position position="257"/>
    </location>
    <ligand>
        <name>NAD(+)</name>
        <dbReference type="ChEBI" id="CHEBI:57540"/>
    </ligand>
</feature>
<keyword evidence="7 13" id="KW-0594">Phospholipid biosynthesis</keyword>
<evidence type="ECO:0000256" key="3">
    <source>
        <dbReference type="ARBA" id="ARBA00022857"/>
    </source>
</evidence>
<dbReference type="GO" id="GO:0005829">
    <property type="term" value="C:cytosol"/>
    <property type="evidence" value="ECO:0007669"/>
    <property type="project" value="TreeGrafter"/>
</dbReference>
<dbReference type="InterPro" id="IPR013328">
    <property type="entry name" value="6PGD_dom2"/>
</dbReference>
<dbReference type="GO" id="GO:0005975">
    <property type="term" value="P:carbohydrate metabolic process"/>
    <property type="evidence" value="ECO:0007669"/>
    <property type="project" value="InterPro"/>
</dbReference>
<keyword evidence="6 13" id="KW-0443">Lipid metabolism</keyword>
<name>A0A4Y7RSD3_9FIRM</name>
<comment type="function">
    <text evidence="13">Catalyzes the reduction of the glycolytic intermediate dihydroxyacetone phosphate (DHAP) to sn-glycerol 3-phosphate (G3P), the key precursor for phospholipid synthesis.</text>
</comment>
<proteinExistence type="inferred from homology"/>
<dbReference type="SUPFAM" id="SSF48179">
    <property type="entry name" value="6-phosphogluconate dehydrogenase C-terminal domain-like"/>
    <property type="match status" value="1"/>
</dbReference>
<evidence type="ECO:0000313" key="20">
    <source>
        <dbReference type="EMBL" id="TEB11793.1"/>
    </source>
</evidence>
<evidence type="ECO:0000256" key="15">
    <source>
        <dbReference type="PIRSR" id="PIRSR000114-2"/>
    </source>
</evidence>
<dbReference type="PROSITE" id="PS00957">
    <property type="entry name" value="NAD_G3PDH"/>
    <property type="match status" value="1"/>
</dbReference>
<feature type="binding site" evidence="15">
    <location>
        <begin position="257"/>
        <end position="258"/>
    </location>
    <ligand>
        <name>substrate</name>
    </ligand>
</feature>
<feature type="binding site" evidence="13">
    <location>
        <position position="12"/>
    </location>
    <ligand>
        <name>NADPH</name>
        <dbReference type="ChEBI" id="CHEBI:57783"/>
    </ligand>
</feature>
<dbReference type="GO" id="GO:0141153">
    <property type="term" value="F:glycerol-3-phosphate dehydrogenase (NADP+) activity"/>
    <property type="evidence" value="ECO:0007669"/>
    <property type="project" value="RHEA"/>
</dbReference>
<dbReference type="PIRSF" id="PIRSF000114">
    <property type="entry name" value="Glycerol-3-P_dh"/>
    <property type="match status" value="1"/>
</dbReference>
<dbReference type="FunFam" id="3.40.50.720:FF:000019">
    <property type="entry name" value="Glycerol-3-phosphate dehydrogenase [NAD(P)+]"/>
    <property type="match status" value="1"/>
</dbReference>
<dbReference type="GO" id="GO:0008654">
    <property type="term" value="P:phospholipid biosynthetic process"/>
    <property type="evidence" value="ECO:0007669"/>
    <property type="project" value="UniProtKB-KW"/>
</dbReference>
<gene>
    <name evidence="13 20" type="primary">gpsA</name>
    <name evidence="20" type="ORF">Pmgp_01371</name>
</gene>
<evidence type="ECO:0000256" key="10">
    <source>
        <dbReference type="ARBA" id="ARBA00066687"/>
    </source>
</evidence>
<comment type="pathway">
    <text evidence="13">Membrane lipid metabolism; glycerophospholipid metabolism.</text>
</comment>
<feature type="binding site" evidence="13">
    <location>
        <position position="256"/>
    </location>
    <ligand>
        <name>sn-glycerol 3-phosphate</name>
        <dbReference type="ChEBI" id="CHEBI:57597"/>
    </ligand>
</feature>
<evidence type="ECO:0000259" key="19">
    <source>
        <dbReference type="Pfam" id="PF07479"/>
    </source>
</evidence>
<comment type="catalytic activity">
    <reaction evidence="9">
        <text>sn-glycerol 3-phosphate + NADP(+) = dihydroxyacetone phosphate + NADPH + H(+)</text>
        <dbReference type="Rhea" id="RHEA:11096"/>
        <dbReference type="ChEBI" id="CHEBI:15378"/>
        <dbReference type="ChEBI" id="CHEBI:57597"/>
        <dbReference type="ChEBI" id="CHEBI:57642"/>
        <dbReference type="ChEBI" id="CHEBI:57783"/>
        <dbReference type="ChEBI" id="CHEBI:58349"/>
        <dbReference type="EC" id="1.1.1.94"/>
    </reaction>
    <physiologicalReaction direction="right-to-left" evidence="9">
        <dbReference type="Rhea" id="RHEA:11098"/>
    </physiologicalReaction>
</comment>
<sequence>MFRKIGILGAGSWATAIAVLLAHKGFSVRMWSILPDQVDEIKQTRENSSFLPGVTIPPGVEVLVDMERTLEDVDVVIYGVPSHAFRQVFRQSMPYLPGSAVLVNVAKGIEEDSLCRLSQALAQEAGQDMLERFVVLSGPSHAEEVGRLVPTAVVASSYCLSSAEYVQDLFMCQYFRVYTNPDVTGIELGGALKNIIALGTGVADGLGYGDNTKAALMTRGLAEISRLGFSMGANPLTFAGLAGVGDLIVTCTSMHSRNRRAGIAIGKGKSIDEALAEVKMVVEGVRTTRAAYSLARRYGVEMPITEQIYRVLEEGLSPDIAVNNLMTRSKTHEMEEVARVAGAMGKIRFSE</sequence>
<feature type="binding site" evidence="13">
    <location>
        <position position="281"/>
    </location>
    <ligand>
        <name>NADPH</name>
        <dbReference type="ChEBI" id="CHEBI:57783"/>
    </ligand>
</feature>
<dbReference type="AlphaFoldDB" id="A0A4Y7RSD3"/>
<dbReference type="GO" id="GO:0006650">
    <property type="term" value="P:glycerophospholipid metabolic process"/>
    <property type="evidence" value="ECO:0007669"/>
    <property type="project" value="UniProtKB-UniRule"/>
</dbReference>
<dbReference type="Pfam" id="PF01210">
    <property type="entry name" value="NAD_Gly3P_dh_N"/>
    <property type="match status" value="1"/>
</dbReference>
<evidence type="ECO:0000256" key="9">
    <source>
        <dbReference type="ARBA" id="ARBA00052716"/>
    </source>
</evidence>
<feature type="domain" description="Glycerol-3-phosphate dehydrogenase NAD-dependent C-terminal" evidence="19">
    <location>
        <begin position="182"/>
        <end position="322"/>
    </location>
</feature>
<dbReference type="InterPro" id="IPR036291">
    <property type="entry name" value="NAD(P)-bd_dom_sf"/>
</dbReference>
<dbReference type="GO" id="GO:0141152">
    <property type="term" value="F:glycerol-3-phosphate dehydrogenase (NAD+) activity"/>
    <property type="evidence" value="ECO:0007669"/>
    <property type="project" value="RHEA"/>
</dbReference>
<protein>
    <recommendedName>
        <fullName evidence="11 13">Glycerol-3-phosphate dehydrogenase [NAD(P)+]</fullName>
        <ecNumber evidence="10 13">1.1.1.94</ecNumber>
    </recommendedName>
    <alternativeName>
        <fullName evidence="13">NAD(P)(+)-dependent glycerol-3-phosphate dehydrogenase</fullName>
    </alternativeName>
    <alternativeName>
        <fullName evidence="12 13">NAD(P)H-dependent dihydroxyacetone-phosphate reductase</fullName>
    </alternativeName>
</protein>
<evidence type="ECO:0000256" key="4">
    <source>
        <dbReference type="ARBA" id="ARBA00023002"/>
    </source>
</evidence>
<evidence type="ECO:0000256" key="11">
    <source>
        <dbReference type="ARBA" id="ARBA00069372"/>
    </source>
</evidence>
<dbReference type="InterPro" id="IPR006109">
    <property type="entry name" value="G3P_DH_NAD-dep_C"/>
</dbReference>
<feature type="binding site" evidence="15">
    <location>
        <position position="107"/>
    </location>
    <ligand>
        <name>substrate</name>
    </ligand>
</feature>
<evidence type="ECO:0000256" key="17">
    <source>
        <dbReference type="RuleBase" id="RU000437"/>
    </source>
</evidence>
<dbReference type="Gene3D" id="3.40.50.720">
    <property type="entry name" value="NAD(P)-binding Rossmann-like Domain"/>
    <property type="match status" value="1"/>
</dbReference>
<comment type="caution">
    <text evidence="20">The sequence shown here is derived from an EMBL/GenBank/DDBJ whole genome shotgun (WGS) entry which is preliminary data.</text>
</comment>